<gene>
    <name evidence="2" type="ORF">H7F51_07925</name>
</gene>
<organism evidence="2 3">
    <name type="scientific">Novosphingobium flavum</name>
    <dbReference type="NCBI Taxonomy" id="1778672"/>
    <lineage>
        <taxon>Bacteria</taxon>
        <taxon>Pseudomonadati</taxon>
        <taxon>Pseudomonadota</taxon>
        <taxon>Alphaproteobacteria</taxon>
        <taxon>Sphingomonadales</taxon>
        <taxon>Sphingomonadaceae</taxon>
        <taxon>Novosphingobium</taxon>
    </lineage>
</organism>
<dbReference type="RefSeq" id="WP_185663705.1">
    <property type="nucleotide sequence ID" value="NZ_JACLAW010000005.1"/>
</dbReference>
<comment type="caution">
    <text evidence="2">The sequence shown here is derived from an EMBL/GenBank/DDBJ whole genome shotgun (WGS) entry which is preliminary data.</text>
</comment>
<evidence type="ECO:0000256" key="1">
    <source>
        <dbReference type="SAM" id="SignalP"/>
    </source>
</evidence>
<evidence type="ECO:0000313" key="2">
    <source>
        <dbReference type="EMBL" id="MBC2665446.1"/>
    </source>
</evidence>
<dbReference type="GO" id="GO:0009055">
    <property type="term" value="F:electron transfer activity"/>
    <property type="evidence" value="ECO:0007669"/>
    <property type="project" value="InterPro"/>
</dbReference>
<keyword evidence="1" id="KW-0732">Signal</keyword>
<sequence length="102" mass="10546">MRAGMLLFGAALIAVPAVIAARPVSIELPVGTVPAELAGDEAAVVVNNCAACHSLDYIVTQPRGKGAQFWRDAVAKMVNVYKAPIEQADAAAAADLLARKFG</sequence>
<dbReference type="Proteomes" id="UP000566813">
    <property type="component" value="Unassembled WGS sequence"/>
</dbReference>
<dbReference type="SUPFAM" id="SSF46626">
    <property type="entry name" value="Cytochrome c"/>
    <property type="match status" value="1"/>
</dbReference>
<feature type="chain" id="PRO_5030898124" evidence="1">
    <location>
        <begin position="21"/>
        <end position="102"/>
    </location>
</feature>
<feature type="signal peptide" evidence="1">
    <location>
        <begin position="1"/>
        <end position="20"/>
    </location>
</feature>
<accession>A0A7X1FR59</accession>
<protein>
    <submittedName>
        <fullName evidence="2">Cytochrome C</fullName>
    </submittedName>
</protein>
<dbReference type="AlphaFoldDB" id="A0A7X1FR59"/>
<dbReference type="Gene3D" id="1.10.760.10">
    <property type="entry name" value="Cytochrome c-like domain"/>
    <property type="match status" value="1"/>
</dbReference>
<evidence type="ECO:0000313" key="3">
    <source>
        <dbReference type="Proteomes" id="UP000566813"/>
    </source>
</evidence>
<proteinExistence type="predicted"/>
<keyword evidence="3" id="KW-1185">Reference proteome</keyword>
<dbReference type="InterPro" id="IPR036909">
    <property type="entry name" value="Cyt_c-like_dom_sf"/>
</dbReference>
<dbReference type="GO" id="GO:0020037">
    <property type="term" value="F:heme binding"/>
    <property type="evidence" value="ECO:0007669"/>
    <property type="project" value="InterPro"/>
</dbReference>
<name>A0A7X1FR59_9SPHN</name>
<reference evidence="2 3" key="1">
    <citation type="submission" date="2020-08" db="EMBL/GenBank/DDBJ databases">
        <title>The genome sequence of type strain Novosphingobium flavum NBRC 111647.</title>
        <authorList>
            <person name="Liu Y."/>
        </authorList>
    </citation>
    <scope>NUCLEOTIDE SEQUENCE [LARGE SCALE GENOMIC DNA]</scope>
    <source>
        <strain evidence="2 3">NBRC 111647</strain>
    </source>
</reference>
<dbReference type="EMBL" id="JACLAW010000005">
    <property type="protein sequence ID" value="MBC2665446.1"/>
    <property type="molecule type" value="Genomic_DNA"/>
</dbReference>